<feature type="transmembrane region" description="Helical" evidence="8">
    <location>
        <begin position="310"/>
        <end position="333"/>
    </location>
</feature>
<name>F4Q0Q8_CACFS</name>
<dbReference type="InterPro" id="IPR026138">
    <property type="entry name" value="CLN5"/>
</dbReference>
<dbReference type="PANTHER" id="PTHR15380:SF1">
    <property type="entry name" value="CLN5-LIKE PROTEIN 1-RELATED"/>
    <property type="match status" value="1"/>
</dbReference>
<evidence type="ECO:0000313" key="10">
    <source>
        <dbReference type="Proteomes" id="UP000007797"/>
    </source>
</evidence>
<evidence type="ECO:0000256" key="4">
    <source>
        <dbReference type="ARBA" id="ARBA00022729"/>
    </source>
</evidence>
<sequence length="380" mass="43038">MNQTQLVLLLAIVAYFSTTVTLLDAYLLEEEIEVYYVEAPLLKSQFGDLLANINAFHSGVLFYTLTTEEYYTVDFIAYPGILPTFFPTIYNDTANNFIDIIWNSSGLVQFVPSYNQTYWTKSNLTMTITGAIFEQYSCWVPYYNETYNYYNLFDVKDEQSNQLYIPSSICNDFVWQSFQTLYDLGGEVVTTVDPPRDFATLFVDAEPIFVEYPQEPDNWAQITNFYINLVGLSHNQTADELLEHIITLFNGQFFLYIGGNYYNMSLSAAPLFEYVPAALPSGERHSENVRYAINCLPSETSQDGGIGGGWIFIIILVCGATAYLLTGSLFNFLNNGKRGTDCIPNKDSWSHFGELVQDGIKFIKGKIAYTAISTSYSSIE</sequence>
<keyword evidence="3 8" id="KW-0812">Transmembrane</keyword>
<comment type="subcellular location">
    <subcellularLocation>
        <location evidence="1">Membrane</location>
        <topology evidence="1">Single-pass membrane protein</topology>
    </subcellularLocation>
</comment>
<dbReference type="GO" id="GO:0016798">
    <property type="term" value="F:hydrolase activity, acting on glycosyl bonds"/>
    <property type="evidence" value="ECO:0007669"/>
    <property type="project" value="TreeGrafter"/>
</dbReference>
<dbReference type="KEGG" id="dfa:DFA_03903"/>
<dbReference type="AlphaFoldDB" id="F4Q0Q8"/>
<dbReference type="GO" id="GO:0007040">
    <property type="term" value="P:lysosome organization"/>
    <property type="evidence" value="ECO:0007669"/>
    <property type="project" value="TreeGrafter"/>
</dbReference>
<evidence type="ECO:0000256" key="3">
    <source>
        <dbReference type="ARBA" id="ARBA00022692"/>
    </source>
</evidence>
<keyword evidence="7" id="KW-0325">Glycoprotein</keyword>
<dbReference type="RefSeq" id="XP_004366313.1">
    <property type="nucleotide sequence ID" value="XM_004366256.1"/>
</dbReference>
<accession>F4Q0Q8</accession>
<keyword evidence="10" id="KW-1185">Reference proteome</keyword>
<evidence type="ECO:0000256" key="7">
    <source>
        <dbReference type="ARBA" id="ARBA00023180"/>
    </source>
</evidence>
<proteinExistence type="inferred from homology"/>
<dbReference type="GeneID" id="14870259"/>
<dbReference type="EMBL" id="GL883018">
    <property type="protein sequence ID" value="EGG18409.1"/>
    <property type="molecule type" value="Genomic_DNA"/>
</dbReference>
<dbReference type="PANTHER" id="PTHR15380">
    <property type="entry name" value="CEROID-LIPOFUSCINOSIS, NEURONAL 5"/>
    <property type="match status" value="1"/>
</dbReference>
<dbReference type="GO" id="GO:0005765">
    <property type="term" value="C:lysosomal membrane"/>
    <property type="evidence" value="ECO:0007669"/>
    <property type="project" value="TreeGrafter"/>
</dbReference>
<evidence type="ECO:0000256" key="8">
    <source>
        <dbReference type="SAM" id="Phobius"/>
    </source>
</evidence>
<evidence type="ECO:0000256" key="2">
    <source>
        <dbReference type="ARBA" id="ARBA00007028"/>
    </source>
</evidence>
<dbReference type="Pfam" id="PF09451">
    <property type="entry name" value="ATG27"/>
    <property type="match status" value="1"/>
</dbReference>
<evidence type="ECO:0000256" key="1">
    <source>
        <dbReference type="ARBA" id="ARBA00004167"/>
    </source>
</evidence>
<keyword evidence="6 8" id="KW-0472">Membrane</keyword>
<evidence type="ECO:0000256" key="6">
    <source>
        <dbReference type="ARBA" id="ARBA00023136"/>
    </source>
</evidence>
<keyword evidence="5 8" id="KW-1133">Transmembrane helix</keyword>
<comment type="similarity">
    <text evidence="2">Belongs to the CLN5 family.</text>
</comment>
<protein>
    <submittedName>
        <fullName evidence="9">Uncharacterized protein</fullName>
    </submittedName>
</protein>
<dbReference type="Pfam" id="PF15014">
    <property type="entry name" value="CLN5"/>
    <property type="match status" value="1"/>
</dbReference>
<gene>
    <name evidence="9" type="ORF">DFA_03903</name>
</gene>
<dbReference type="InterPro" id="IPR018939">
    <property type="entry name" value="Autophagy-rel_prot_27"/>
</dbReference>
<organism evidence="9 10">
    <name type="scientific">Cavenderia fasciculata</name>
    <name type="common">Slime mold</name>
    <name type="synonym">Dictyostelium fasciculatum</name>
    <dbReference type="NCBI Taxonomy" id="261658"/>
    <lineage>
        <taxon>Eukaryota</taxon>
        <taxon>Amoebozoa</taxon>
        <taxon>Evosea</taxon>
        <taxon>Eumycetozoa</taxon>
        <taxon>Dictyostelia</taxon>
        <taxon>Acytosteliales</taxon>
        <taxon>Cavenderiaceae</taxon>
        <taxon>Cavenderia</taxon>
    </lineage>
</organism>
<dbReference type="OrthoDB" id="18220at2759"/>
<reference evidence="10" key="1">
    <citation type="journal article" date="2011" name="Genome Res.">
        <title>Phylogeny-wide analysis of social amoeba genomes highlights ancient origins for complex intercellular communication.</title>
        <authorList>
            <person name="Heidel A.J."/>
            <person name="Lawal H.M."/>
            <person name="Felder M."/>
            <person name="Schilde C."/>
            <person name="Helps N.R."/>
            <person name="Tunggal B."/>
            <person name="Rivero F."/>
            <person name="John U."/>
            <person name="Schleicher M."/>
            <person name="Eichinger L."/>
            <person name="Platzer M."/>
            <person name="Noegel A.A."/>
            <person name="Schaap P."/>
            <person name="Gloeckner G."/>
        </authorList>
    </citation>
    <scope>NUCLEOTIDE SEQUENCE [LARGE SCALE GENOMIC DNA]</scope>
    <source>
        <strain evidence="10">SH3</strain>
    </source>
</reference>
<keyword evidence="4" id="KW-0732">Signal</keyword>
<dbReference type="OMA" id="ICNDFVW"/>
<evidence type="ECO:0000313" key="9">
    <source>
        <dbReference type="EMBL" id="EGG18409.1"/>
    </source>
</evidence>
<evidence type="ECO:0000256" key="5">
    <source>
        <dbReference type="ARBA" id="ARBA00022989"/>
    </source>
</evidence>
<dbReference type="Proteomes" id="UP000007797">
    <property type="component" value="Unassembled WGS sequence"/>
</dbReference>